<dbReference type="EMBL" id="CM023483">
    <property type="protein sequence ID" value="KAH6935577.1"/>
    <property type="molecule type" value="Genomic_DNA"/>
</dbReference>
<name>A0ACB7SNE2_HYAAI</name>
<sequence length="256" mass="27527">MSHVFGKRKRKPPTARKRRRLPEDAENSFTEPSSVHHPEDPNHPSGEFNDHTVPSTSRTPLSCSDNYAAQTMEDVSSAPTCAEAPSAKREGARSRTHDELADSRSDQRSPSPAKSAGVSPLSNSDLRPAIGCSATNNDTRSAVASTSYADVRPLSTSDLRPSMSYGVTNDDSPRAAASSSATSSNERRAIQACLETRYVSAGTAEAQAFSRAQEKDQMRPKKASKAHKTKGQRSKKMSDGSDTAIGHRKYYSPGAS</sequence>
<protein>
    <submittedName>
        <fullName evidence="1">Uncharacterized protein</fullName>
    </submittedName>
</protein>
<evidence type="ECO:0000313" key="1">
    <source>
        <dbReference type="EMBL" id="KAH6935577.1"/>
    </source>
</evidence>
<reference evidence="1" key="1">
    <citation type="submission" date="2020-05" db="EMBL/GenBank/DDBJ databases">
        <title>Large-scale comparative analyses of tick genomes elucidate their genetic diversity and vector capacities.</title>
        <authorList>
            <person name="Jia N."/>
            <person name="Wang J."/>
            <person name="Shi W."/>
            <person name="Du L."/>
            <person name="Sun Y."/>
            <person name="Zhan W."/>
            <person name="Jiang J."/>
            <person name="Wang Q."/>
            <person name="Zhang B."/>
            <person name="Ji P."/>
            <person name="Sakyi L.B."/>
            <person name="Cui X."/>
            <person name="Yuan T."/>
            <person name="Jiang B."/>
            <person name="Yang W."/>
            <person name="Lam T.T.-Y."/>
            <person name="Chang Q."/>
            <person name="Ding S."/>
            <person name="Wang X."/>
            <person name="Zhu J."/>
            <person name="Ruan X."/>
            <person name="Zhao L."/>
            <person name="Wei J."/>
            <person name="Que T."/>
            <person name="Du C."/>
            <person name="Cheng J."/>
            <person name="Dai P."/>
            <person name="Han X."/>
            <person name="Huang E."/>
            <person name="Gao Y."/>
            <person name="Liu J."/>
            <person name="Shao H."/>
            <person name="Ye R."/>
            <person name="Li L."/>
            <person name="Wei W."/>
            <person name="Wang X."/>
            <person name="Wang C."/>
            <person name="Yang T."/>
            <person name="Huo Q."/>
            <person name="Li W."/>
            <person name="Guo W."/>
            <person name="Chen H."/>
            <person name="Zhou L."/>
            <person name="Ni X."/>
            <person name="Tian J."/>
            <person name="Zhou Y."/>
            <person name="Sheng Y."/>
            <person name="Liu T."/>
            <person name="Pan Y."/>
            <person name="Xia L."/>
            <person name="Li J."/>
            <person name="Zhao F."/>
            <person name="Cao W."/>
        </authorList>
    </citation>
    <scope>NUCLEOTIDE SEQUENCE</scope>
    <source>
        <strain evidence="1">Hyas-2018</strain>
    </source>
</reference>
<comment type="caution">
    <text evidence="1">The sequence shown here is derived from an EMBL/GenBank/DDBJ whole genome shotgun (WGS) entry which is preliminary data.</text>
</comment>
<proteinExistence type="predicted"/>
<accession>A0ACB7SNE2</accession>
<keyword evidence="2" id="KW-1185">Reference proteome</keyword>
<gene>
    <name evidence="1" type="ORF">HPB50_006837</name>
</gene>
<dbReference type="Proteomes" id="UP000821845">
    <property type="component" value="Chromosome 3"/>
</dbReference>
<organism evidence="1 2">
    <name type="scientific">Hyalomma asiaticum</name>
    <name type="common">Tick</name>
    <dbReference type="NCBI Taxonomy" id="266040"/>
    <lineage>
        <taxon>Eukaryota</taxon>
        <taxon>Metazoa</taxon>
        <taxon>Ecdysozoa</taxon>
        <taxon>Arthropoda</taxon>
        <taxon>Chelicerata</taxon>
        <taxon>Arachnida</taxon>
        <taxon>Acari</taxon>
        <taxon>Parasitiformes</taxon>
        <taxon>Ixodida</taxon>
        <taxon>Ixodoidea</taxon>
        <taxon>Ixodidae</taxon>
        <taxon>Hyalomminae</taxon>
        <taxon>Hyalomma</taxon>
    </lineage>
</organism>
<evidence type="ECO:0000313" key="2">
    <source>
        <dbReference type="Proteomes" id="UP000821845"/>
    </source>
</evidence>